<keyword evidence="3" id="KW-1185">Reference proteome</keyword>
<dbReference type="InterPro" id="IPR020843">
    <property type="entry name" value="ER"/>
</dbReference>
<dbReference type="STRING" id="405564.SAMN04487905_1056"/>
<dbReference type="InterPro" id="IPR050700">
    <property type="entry name" value="YIM1/Zinc_Alcohol_DH_Fams"/>
</dbReference>
<dbReference type="AlphaFoldDB" id="A0A1H0TEF1"/>
<dbReference type="InterPro" id="IPR036291">
    <property type="entry name" value="NAD(P)-bd_dom_sf"/>
</dbReference>
<feature type="domain" description="Enoyl reductase (ER)" evidence="1">
    <location>
        <begin position="45"/>
        <end position="343"/>
    </location>
</feature>
<dbReference type="SUPFAM" id="SSF50129">
    <property type="entry name" value="GroES-like"/>
    <property type="match status" value="1"/>
</dbReference>
<reference evidence="3" key="1">
    <citation type="submission" date="2016-10" db="EMBL/GenBank/DDBJ databases">
        <authorList>
            <person name="Varghese N."/>
            <person name="Submissions S."/>
        </authorList>
    </citation>
    <scope>NUCLEOTIDE SEQUENCE [LARGE SCALE GENOMIC DNA]</scope>
    <source>
        <strain evidence="3">DSM 46732</strain>
    </source>
</reference>
<dbReference type="InterPro" id="IPR011032">
    <property type="entry name" value="GroES-like_sf"/>
</dbReference>
<gene>
    <name evidence="2" type="ORF">SAMN04487905_1056</name>
</gene>
<evidence type="ECO:0000259" key="1">
    <source>
        <dbReference type="SMART" id="SM00829"/>
    </source>
</evidence>
<dbReference type="CDD" id="cd05289">
    <property type="entry name" value="MDR_like_2"/>
    <property type="match status" value="1"/>
</dbReference>
<dbReference type="InterPro" id="IPR013154">
    <property type="entry name" value="ADH-like_N"/>
</dbReference>
<evidence type="ECO:0000313" key="3">
    <source>
        <dbReference type="Proteomes" id="UP000199497"/>
    </source>
</evidence>
<protein>
    <submittedName>
        <fullName evidence="2">NADPH:quinone reductase</fullName>
    </submittedName>
</protein>
<dbReference type="GO" id="GO:0016491">
    <property type="term" value="F:oxidoreductase activity"/>
    <property type="evidence" value="ECO:0007669"/>
    <property type="project" value="InterPro"/>
</dbReference>
<dbReference type="Pfam" id="PF08240">
    <property type="entry name" value="ADH_N"/>
    <property type="match status" value="1"/>
</dbReference>
<accession>A0A1H0TEF1</accession>
<sequence length="346" mass="36986">MADPGADKTGTLGTRFDRTAPNVGIRAREDVVVSIMKAIALTEFGEPDVLSYQELDDPLVGPDRVLVETRAAGVNPVDWKIRRGYLRGLFPHHTPLISGWDLAGVVRAVGPAVTEYKPGDEVVGYVREDHVQYGTYAELVAAPERTLAHKPRSVDFAQAAGLPLAGLTALQMLRAVDTGSGDSVLVHAAAGGVGHLAVQIAFALGASRVIGTASERNHEFLRQLGAEPVTYGAGLPERVAELVGGDGKLDTAVDMAGGTALRETPGILRDSTRHASVEDPETVLQQGGHYVFVRPDTADLTWLGQLIDRGELRVEVQRTFPLREAAQAHELLEQGHVRGKLALTVE</sequence>
<dbReference type="Gene3D" id="3.40.50.720">
    <property type="entry name" value="NAD(P)-binding Rossmann-like Domain"/>
    <property type="match status" value="1"/>
</dbReference>
<dbReference type="EMBL" id="FNJR01000005">
    <property type="protein sequence ID" value="SDP52201.1"/>
    <property type="molecule type" value="Genomic_DNA"/>
</dbReference>
<dbReference type="PANTHER" id="PTHR11695:SF294">
    <property type="entry name" value="RETICULON-4-INTERACTING PROTEIN 1, MITOCHONDRIAL"/>
    <property type="match status" value="1"/>
</dbReference>
<dbReference type="PANTHER" id="PTHR11695">
    <property type="entry name" value="ALCOHOL DEHYDROGENASE RELATED"/>
    <property type="match status" value="1"/>
</dbReference>
<organism evidence="2 3">
    <name type="scientific">Actinopolyspora xinjiangensis</name>
    <dbReference type="NCBI Taxonomy" id="405564"/>
    <lineage>
        <taxon>Bacteria</taxon>
        <taxon>Bacillati</taxon>
        <taxon>Actinomycetota</taxon>
        <taxon>Actinomycetes</taxon>
        <taxon>Actinopolysporales</taxon>
        <taxon>Actinopolysporaceae</taxon>
        <taxon>Actinopolyspora</taxon>
    </lineage>
</organism>
<dbReference type="Proteomes" id="UP000199497">
    <property type="component" value="Unassembled WGS sequence"/>
</dbReference>
<evidence type="ECO:0000313" key="2">
    <source>
        <dbReference type="EMBL" id="SDP52201.1"/>
    </source>
</evidence>
<dbReference type="SMART" id="SM00829">
    <property type="entry name" value="PKS_ER"/>
    <property type="match status" value="1"/>
</dbReference>
<dbReference type="SUPFAM" id="SSF51735">
    <property type="entry name" value="NAD(P)-binding Rossmann-fold domains"/>
    <property type="match status" value="1"/>
</dbReference>
<proteinExistence type="predicted"/>
<dbReference type="Gene3D" id="3.90.180.10">
    <property type="entry name" value="Medium-chain alcohol dehydrogenases, catalytic domain"/>
    <property type="match status" value="1"/>
</dbReference>
<name>A0A1H0TEF1_9ACTN</name>
<dbReference type="Pfam" id="PF13602">
    <property type="entry name" value="ADH_zinc_N_2"/>
    <property type="match status" value="1"/>
</dbReference>